<dbReference type="AlphaFoldDB" id="A0A7J8QAL9"/>
<evidence type="ECO:0000256" key="4">
    <source>
        <dbReference type="ARBA" id="ARBA00023274"/>
    </source>
</evidence>
<accession>A0A7J8QAL9</accession>
<reference evidence="5 6" key="1">
    <citation type="journal article" date="2019" name="Genome Biol. Evol.">
        <title>Insights into the evolution of the New World diploid cottons (Gossypium, subgenus Houzingenia) based on genome sequencing.</title>
        <authorList>
            <person name="Grover C.E."/>
            <person name="Arick M.A. 2nd"/>
            <person name="Thrash A."/>
            <person name="Conover J.L."/>
            <person name="Sanders W.S."/>
            <person name="Peterson D.G."/>
            <person name="Frelichowski J.E."/>
            <person name="Scheffler J.A."/>
            <person name="Scheffler B.E."/>
            <person name="Wendel J.F."/>
        </authorList>
    </citation>
    <scope>NUCLEOTIDE SEQUENCE [LARGE SCALE GENOMIC DNA]</scope>
    <source>
        <strain evidence="5">8</strain>
        <tissue evidence="5">Leaf</tissue>
    </source>
</reference>
<evidence type="ECO:0000256" key="1">
    <source>
        <dbReference type="ARBA" id="ARBA00004496"/>
    </source>
</evidence>
<protein>
    <submittedName>
        <fullName evidence="5">Uncharacterized protein</fullName>
    </submittedName>
</protein>
<dbReference type="InterPro" id="IPR036521">
    <property type="entry name" value="SRP19-like_sf"/>
</dbReference>
<dbReference type="GO" id="GO:0008312">
    <property type="term" value="F:7S RNA binding"/>
    <property type="evidence" value="ECO:0007669"/>
    <property type="project" value="InterPro"/>
</dbReference>
<organism evidence="5 6">
    <name type="scientific">Gossypium raimondii</name>
    <name type="common">Peruvian cotton</name>
    <name type="synonym">Gossypium klotzschianum subsp. raimondii</name>
    <dbReference type="NCBI Taxonomy" id="29730"/>
    <lineage>
        <taxon>Eukaryota</taxon>
        <taxon>Viridiplantae</taxon>
        <taxon>Streptophyta</taxon>
        <taxon>Embryophyta</taxon>
        <taxon>Tracheophyta</taxon>
        <taxon>Spermatophyta</taxon>
        <taxon>Magnoliopsida</taxon>
        <taxon>eudicotyledons</taxon>
        <taxon>Gunneridae</taxon>
        <taxon>Pentapetalae</taxon>
        <taxon>rosids</taxon>
        <taxon>malvids</taxon>
        <taxon>Malvales</taxon>
        <taxon>Malvaceae</taxon>
        <taxon>Malvoideae</taxon>
        <taxon>Gossypium</taxon>
    </lineage>
</organism>
<evidence type="ECO:0000256" key="2">
    <source>
        <dbReference type="ARBA" id="ARBA00022490"/>
    </source>
</evidence>
<evidence type="ECO:0000256" key="3">
    <source>
        <dbReference type="ARBA" id="ARBA00023135"/>
    </source>
</evidence>
<name>A0A7J8QAL9_GOSRA</name>
<dbReference type="PANTHER" id="PTHR17453:SF0">
    <property type="entry name" value="SIGNAL RECOGNITION PARTICLE 19 KDA PROTEIN"/>
    <property type="match status" value="1"/>
</dbReference>
<feature type="non-terminal residue" evidence="5">
    <location>
        <position position="65"/>
    </location>
</feature>
<comment type="subcellular location">
    <subcellularLocation>
        <location evidence="1">Cytoplasm</location>
    </subcellularLocation>
</comment>
<keyword evidence="4" id="KW-0687">Ribonucleoprotein</keyword>
<dbReference type="Gene3D" id="3.30.56.30">
    <property type="entry name" value="Signal recognition particle, SRP19-like subunit"/>
    <property type="match status" value="1"/>
</dbReference>
<evidence type="ECO:0000313" key="5">
    <source>
        <dbReference type="EMBL" id="MBA0598625.1"/>
    </source>
</evidence>
<sequence length="65" mass="6976">AIYIRVTQNFVAGSASASEQLSPESEIQKTVAEGRRISLAKACENPTCVEIADCCNHLKVPNAIE</sequence>
<gene>
    <name evidence="5" type="ORF">Gorai_008381</name>
</gene>
<dbReference type="InterPro" id="IPR002778">
    <property type="entry name" value="Signal_recog_particle_SRP19"/>
</dbReference>
<dbReference type="PANTHER" id="PTHR17453">
    <property type="entry name" value="SIGNAL RECOGNITION PARTICLE 19 KD PROTEIN"/>
    <property type="match status" value="1"/>
</dbReference>
<dbReference type="EMBL" id="JABEZZ010000010">
    <property type="protein sequence ID" value="MBA0598625.1"/>
    <property type="molecule type" value="Genomic_DNA"/>
</dbReference>
<dbReference type="Proteomes" id="UP000593578">
    <property type="component" value="Unassembled WGS sequence"/>
</dbReference>
<keyword evidence="2" id="KW-0963">Cytoplasm</keyword>
<feature type="non-terminal residue" evidence="5">
    <location>
        <position position="1"/>
    </location>
</feature>
<proteinExistence type="predicted"/>
<evidence type="ECO:0000313" key="6">
    <source>
        <dbReference type="Proteomes" id="UP000593578"/>
    </source>
</evidence>
<dbReference type="SUPFAM" id="SSF69695">
    <property type="entry name" value="SRP19"/>
    <property type="match status" value="1"/>
</dbReference>
<keyword evidence="3" id="KW-0733">Signal recognition particle</keyword>
<dbReference type="GO" id="GO:0005786">
    <property type="term" value="C:signal recognition particle, endoplasmic reticulum targeting"/>
    <property type="evidence" value="ECO:0007669"/>
    <property type="project" value="UniProtKB-KW"/>
</dbReference>
<dbReference type="Pfam" id="PF01922">
    <property type="entry name" value="SRP19"/>
    <property type="match status" value="1"/>
</dbReference>
<comment type="caution">
    <text evidence="5">The sequence shown here is derived from an EMBL/GenBank/DDBJ whole genome shotgun (WGS) entry which is preliminary data.</text>
</comment>
<dbReference type="GO" id="GO:0006617">
    <property type="term" value="P:SRP-dependent cotranslational protein targeting to membrane, signal sequence recognition"/>
    <property type="evidence" value="ECO:0007669"/>
    <property type="project" value="TreeGrafter"/>
</dbReference>